<protein>
    <submittedName>
        <fullName evidence="1">Uncharacterized protein</fullName>
    </submittedName>
</protein>
<dbReference type="HOGENOM" id="CLU_1875166_0_0_1"/>
<gene>
    <name evidence="1" type="ORF">PAN0_005d2562</name>
</gene>
<dbReference type="Proteomes" id="UP000053758">
    <property type="component" value="Unassembled WGS sequence"/>
</dbReference>
<keyword evidence="2" id="KW-1185">Reference proteome</keyword>
<name>A0A081CCF3_PSEA2</name>
<dbReference type="EMBL" id="DF830072">
    <property type="protein sequence ID" value="GAK64349.1"/>
    <property type="molecule type" value="Genomic_DNA"/>
</dbReference>
<evidence type="ECO:0000313" key="1">
    <source>
        <dbReference type="EMBL" id="GAK64349.1"/>
    </source>
</evidence>
<organism evidence="1 2">
    <name type="scientific">Pseudozyma antarctica</name>
    <name type="common">Yeast</name>
    <name type="synonym">Candida antarctica</name>
    <dbReference type="NCBI Taxonomy" id="84753"/>
    <lineage>
        <taxon>Eukaryota</taxon>
        <taxon>Fungi</taxon>
        <taxon>Dikarya</taxon>
        <taxon>Basidiomycota</taxon>
        <taxon>Ustilaginomycotina</taxon>
        <taxon>Ustilaginomycetes</taxon>
        <taxon>Ustilaginales</taxon>
        <taxon>Ustilaginaceae</taxon>
        <taxon>Moesziomyces</taxon>
    </lineage>
</organism>
<reference evidence="2" key="1">
    <citation type="journal article" date="2014" name="Genome Announc.">
        <title>Draft Genome Sequence of the Yeast Pseudozyma antarctica Type Strain JCM10317, a Producer of the Glycolipid Biosurfactants, Mannosylerythritol Lipids.</title>
        <authorList>
            <person name="Saika A."/>
            <person name="Koike H."/>
            <person name="Hori T."/>
            <person name="Fukuoka T."/>
            <person name="Sato S."/>
            <person name="Habe H."/>
            <person name="Kitamoto D."/>
            <person name="Morita T."/>
        </authorList>
    </citation>
    <scope>NUCLEOTIDE SEQUENCE [LARGE SCALE GENOMIC DNA]</scope>
    <source>
        <strain evidence="2">JCM 10317</strain>
    </source>
</reference>
<accession>A0A081CCF3</accession>
<dbReference type="RefSeq" id="XP_014657289.1">
    <property type="nucleotide sequence ID" value="XM_014801803.1"/>
</dbReference>
<dbReference type="AlphaFoldDB" id="A0A081CCF3"/>
<dbReference type="GeneID" id="26303521"/>
<sequence length="136" mass="14642">MRTDWGPTSSSTTTTYQHPSSSASSQNLLASGHRKHLSSVTPGIIMDRQPLRPYDWLSWPIPTTESEQLAQTTLESTALSRKGHTTYLRVFTRSSISTAAPAQLCGAGLCRADEAYLASLPACEAVATSQDASRSL</sequence>
<evidence type="ECO:0000313" key="2">
    <source>
        <dbReference type="Proteomes" id="UP000053758"/>
    </source>
</evidence>
<proteinExistence type="predicted"/>